<dbReference type="PANTHER" id="PTHR45667">
    <property type="entry name" value="S-ADENOSYLMETHIONINE MITOCHONDRIAL CARRIER PROTEIN"/>
    <property type="match status" value="1"/>
</dbReference>
<dbReference type="EMBL" id="CAJJDN010000081">
    <property type="protein sequence ID" value="CAD8104120.1"/>
    <property type="molecule type" value="Genomic_DNA"/>
</dbReference>
<comment type="caution">
    <text evidence="5">The sequence shown here is derived from an EMBL/GenBank/DDBJ whole genome shotgun (WGS) entry which is preliminary data.</text>
</comment>
<sequence length="358" mass="42509">MSSENKEIIEDKIYRQQNQMDQLARKSFIMKKIEQPKDEHELQLLKRIQKARYEREETKIIQSHRISSPQFWQVFMKRHYDLGAWLLLDVTTNFALYFFDTIRVRTQAQNKYMDISHFNQNNVKNLPIYSGLHYKLSYIILSDILRNFTNKVRYQMFMDPSSQFYNYNQLSKILIQGLIAETTITTLLLPIEIRKMIVQMGSFDANLNHYLKSYMRCYFPALIRDSLFFVSHSITYNLLMYGDHYLSALFRSGEFTPPPTILRGERERKFTCILGSLGVSILLTNPFDVLVTKLATQRNETYTNPFQAFKFIVSQEGWSKIIASAISQRIGFYFLKGLVFFSYQDRVYQMFHDAFSYE</sequence>
<keyword evidence="2" id="KW-0813">Transport</keyword>
<evidence type="ECO:0000256" key="4">
    <source>
        <dbReference type="ARBA" id="ARBA00022989"/>
    </source>
</evidence>
<keyword evidence="3" id="KW-0677">Repeat</keyword>
<keyword evidence="4" id="KW-0812">Transmembrane</keyword>
<evidence type="ECO:0000256" key="3">
    <source>
        <dbReference type="ARBA" id="ARBA00022737"/>
    </source>
</evidence>
<evidence type="ECO:0000313" key="5">
    <source>
        <dbReference type="EMBL" id="CAD8104120.1"/>
    </source>
</evidence>
<comment type="similarity">
    <text evidence="1">Belongs to the mitochondrial carrier (TC 2.A.29) family.</text>
</comment>
<organism evidence="5 6">
    <name type="scientific">Paramecium sonneborni</name>
    <dbReference type="NCBI Taxonomy" id="65129"/>
    <lineage>
        <taxon>Eukaryota</taxon>
        <taxon>Sar</taxon>
        <taxon>Alveolata</taxon>
        <taxon>Ciliophora</taxon>
        <taxon>Intramacronucleata</taxon>
        <taxon>Oligohymenophorea</taxon>
        <taxon>Peniculida</taxon>
        <taxon>Parameciidae</taxon>
        <taxon>Paramecium</taxon>
    </lineage>
</organism>
<dbReference type="AlphaFoldDB" id="A0A8S1PLA0"/>
<evidence type="ECO:0000313" key="6">
    <source>
        <dbReference type="Proteomes" id="UP000692954"/>
    </source>
</evidence>
<evidence type="ECO:0000256" key="2">
    <source>
        <dbReference type="ARBA" id="ARBA00022448"/>
    </source>
</evidence>
<dbReference type="OrthoDB" id="290162at2759"/>
<keyword evidence="4" id="KW-0472">Membrane</keyword>
<reference evidence="5" key="1">
    <citation type="submission" date="2021-01" db="EMBL/GenBank/DDBJ databases">
        <authorList>
            <consortium name="Genoscope - CEA"/>
            <person name="William W."/>
        </authorList>
    </citation>
    <scope>NUCLEOTIDE SEQUENCE</scope>
</reference>
<name>A0A8S1PLA0_9CILI</name>
<keyword evidence="6" id="KW-1185">Reference proteome</keyword>
<keyword evidence="4" id="KW-1133">Transmembrane helix</keyword>
<dbReference type="Proteomes" id="UP000692954">
    <property type="component" value="Unassembled WGS sequence"/>
</dbReference>
<proteinExistence type="inferred from homology"/>
<protein>
    <submittedName>
        <fullName evidence="5">Uncharacterized protein</fullName>
    </submittedName>
</protein>
<gene>
    <name evidence="5" type="ORF">PSON_ATCC_30995.1.T0810194</name>
</gene>
<evidence type="ECO:0000256" key="1">
    <source>
        <dbReference type="ARBA" id="ARBA00006375"/>
    </source>
</evidence>
<accession>A0A8S1PLA0</accession>